<organism evidence="1 2">
    <name type="scientific">Avena sativa</name>
    <name type="common">Oat</name>
    <dbReference type="NCBI Taxonomy" id="4498"/>
    <lineage>
        <taxon>Eukaryota</taxon>
        <taxon>Viridiplantae</taxon>
        <taxon>Streptophyta</taxon>
        <taxon>Embryophyta</taxon>
        <taxon>Tracheophyta</taxon>
        <taxon>Spermatophyta</taxon>
        <taxon>Magnoliopsida</taxon>
        <taxon>Liliopsida</taxon>
        <taxon>Poales</taxon>
        <taxon>Poaceae</taxon>
        <taxon>BOP clade</taxon>
        <taxon>Pooideae</taxon>
        <taxon>Poodae</taxon>
        <taxon>Poeae</taxon>
        <taxon>Poeae Chloroplast Group 1 (Aveneae type)</taxon>
        <taxon>Aveninae</taxon>
        <taxon>Avena</taxon>
    </lineage>
</organism>
<protein>
    <submittedName>
        <fullName evidence="1">Uncharacterized protein</fullName>
    </submittedName>
</protein>
<evidence type="ECO:0000313" key="2">
    <source>
        <dbReference type="Proteomes" id="UP001732700"/>
    </source>
</evidence>
<evidence type="ECO:0000313" key="1">
    <source>
        <dbReference type="EnsemblPlants" id="AVESA.00010b.r2.7CG0678600.1.CDS"/>
    </source>
</evidence>
<accession>A0ACD6A0L1</accession>
<keyword evidence="2" id="KW-1185">Reference proteome</keyword>
<dbReference type="EnsemblPlants" id="AVESA.00010b.r2.7CG0678600.1">
    <property type="protein sequence ID" value="AVESA.00010b.r2.7CG0678600.1.CDS"/>
    <property type="gene ID" value="AVESA.00010b.r2.7CG0678600"/>
</dbReference>
<reference evidence="1" key="1">
    <citation type="submission" date="2021-05" db="EMBL/GenBank/DDBJ databases">
        <authorList>
            <person name="Scholz U."/>
            <person name="Mascher M."/>
            <person name="Fiebig A."/>
        </authorList>
    </citation>
    <scope>NUCLEOTIDE SEQUENCE [LARGE SCALE GENOMIC DNA]</scope>
</reference>
<name>A0ACD6A0L1_AVESA</name>
<proteinExistence type="predicted"/>
<dbReference type="Proteomes" id="UP001732700">
    <property type="component" value="Chromosome 7C"/>
</dbReference>
<reference evidence="1" key="2">
    <citation type="submission" date="2025-09" db="UniProtKB">
        <authorList>
            <consortium name="EnsemblPlants"/>
        </authorList>
    </citation>
    <scope>IDENTIFICATION</scope>
</reference>
<sequence>MDTRRAALCSLLLLLILHASPTSAAAAADGGPEVCKYGVPLVPFCKDWSCKAGCWMEATLLRARVKEHRCIRGGIKGVCYCLFCGKHLALD</sequence>